<accession>A0A8T2VL22</accession>
<dbReference type="SUPFAM" id="SSF56112">
    <property type="entry name" value="Protein kinase-like (PK-like)"/>
    <property type="match status" value="1"/>
</dbReference>
<dbReference type="InterPro" id="IPR001245">
    <property type="entry name" value="Ser-Thr/Tyr_kinase_cat_dom"/>
</dbReference>
<evidence type="ECO:0000313" key="11">
    <source>
        <dbReference type="Proteomes" id="UP000825935"/>
    </source>
</evidence>
<dbReference type="EMBL" id="CM035406">
    <property type="protein sequence ID" value="KAH7447940.1"/>
    <property type="molecule type" value="Genomic_DNA"/>
</dbReference>
<comment type="subcellular location">
    <subcellularLocation>
        <location evidence="1">Membrane</location>
        <topology evidence="1">Single-pass membrane protein</topology>
    </subcellularLocation>
</comment>
<evidence type="ECO:0000259" key="9">
    <source>
        <dbReference type="PROSITE" id="PS50948"/>
    </source>
</evidence>
<gene>
    <name evidence="10" type="ORF">KP509_01G128800</name>
</gene>
<evidence type="ECO:0000256" key="7">
    <source>
        <dbReference type="SAM" id="Phobius"/>
    </source>
</evidence>
<dbReference type="InterPro" id="IPR003609">
    <property type="entry name" value="Pan_app"/>
</dbReference>
<dbReference type="Gene3D" id="1.10.510.10">
    <property type="entry name" value="Transferase(Phosphotransferase) domain 1"/>
    <property type="match status" value="1"/>
</dbReference>
<dbReference type="AlphaFoldDB" id="A0A8T2VL22"/>
<dbReference type="PROSITE" id="PS50011">
    <property type="entry name" value="PROTEIN_KINASE_DOM"/>
    <property type="match status" value="1"/>
</dbReference>
<keyword evidence="5 7" id="KW-0472">Membrane</keyword>
<evidence type="ECO:0000313" key="10">
    <source>
        <dbReference type="EMBL" id="KAH7447940.1"/>
    </source>
</evidence>
<dbReference type="PROSITE" id="PS00107">
    <property type="entry name" value="PROTEIN_KINASE_ATP"/>
    <property type="match status" value="1"/>
</dbReference>
<dbReference type="Proteomes" id="UP000825935">
    <property type="component" value="Chromosome 1"/>
</dbReference>
<evidence type="ECO:0000256" key="2">
    <source>
        <dbReference type="ARBA" id="ARBA00022692"/>
    </source>
</evidence>
<evidence type="ECO:0008006" key="12">
    <source>
        <dbReference type="Google" id="ProtNLM"/>
    </source>
</evidence>
<dbReference type="InterPro" id="IPR000719">
    <property type="entry name" value="Prot_kinase_dom"/>
</dbReference>
<dbReference type="GO" id="GO:0016020">
    <property type="term" value="C:membrane"/>
    <property type="evidence" value="ECO:0007669"/>
    <property type="project" value="UniProtKB-SubCell"/>
</dbReference>
<evidence type="ECO:0000256" key="3">
    <source>
        <dbReference type="ARBA" id="ARBA00022729"/>
    </source>
</evidence>
<evidence type="ECO:0000256" key="4">
    <source>
        <dbReference type="ARBA" id="ARBA00022989"/>
    </source>
</evidence>
<proteinExistence type="predicted"/>
<sequence>MGCNSCLVVTSVCRHVSLCLELLSCECSSSSSSMAQRLILLQVATLTIVAVHIQVNSASTSSSPYVALSSPLRPCLSLPEPFLSVDRFALLCIESPTCADSFFLAIIIRPDGPPAWIANPSRPVSRNATLTLSRYNLAFSDPVSPASPRLAPPWSLSFSTSSEPPIALLLQPSGNLCVLNSSSECLWESFFHPSGNVLLPRQIMTPGTHLVSHWQSTAASPNISFSAVMEGAGLALFVNFSDTGSLPYGVFGLDSSSSTRLDDIMCQNLSGCAANLFHDGKQLILRSCIGNASKTNSLPFGLNNQTSAEFIRLDSDGSLRGYTYDYGNSVWKVIFDWFSNRSGGFCAEPNVCGPYGVCRHSSSRNRSYTTCTCPSLSGASAIDHVPSFEAVDKSDSRHGCRLAHALKCTSDLSSYYFLEVQNVNYFANDLLSSQKVLNTTKHKCIEACAQRCACKAAFFRSVSGACVLYKQMLSIMGPDDSMPLRFDVFNYMQITTSGSRKFSSSTPFSLGRWTTKKDQVDPNPVSLASLSSDTTDFGDVTKNYVCFLKLQNVSASGGATWAEAQHRRHIWMFLWGAMAVLTLLSVTSCLFCLCCKKRRRFKALGDEDFFTRSLSSKHTSLLNFTFPQLQEATGDFKSKLGLGGFGSVYRGTLPNGSDVAIKQLEGTIRCQKEFESQVFYLNSLRHPSLIRLTGLCTGGSRRFIVSEYMVNGSLDAWIFSQPIRKSGSIRTPSPATLDWTTRFGIALDVAKGLAFLHDNDLIHLYVKPQNILLDVNFSAKLSDYGLSRMMDQEEGSTIMHMRGTTGYMAPEWIQHACATDKSDVYSYGMVLMEILGGRKNVDLSTERDSWYFPTVAAKMYKEGKMLQVLDEKLMSGRAMGNTECEQARKMMQVAFWCIAESPSKRPNIASVILMLQGKQEVLEPPLPLHFGGLDVHNSVCDDDDSQQLCSHGCYSQSGSSSPTCFNISFAMESSPTAGRYGLWSGGGQPDDCSSLLNA</sequence>
<dbReference type="FunFam" id="1.10.510.10:FF:000537">
    <property type="entry name" value="Putative receptor-like protein kinase"/>
    <property type="match status" value="1"/>
</dbReference>
<evidence type="ECO:0000259" key="8">
    <source>
        <dbReference type="PROSITE" id="PS50011"/>
    </source>
</evidence>
<name>A0A8T2VL22_CERRI</name>
<feature type="binding site" evidence="6">
    <location>
        <position position="662"/>
    </location>
    <ligand>
        <name>ATP</name>
        <dbReference type="ChEBI" id="CHEBI:30616"/>
    </ligand>
</feature>
<dbReference type="OrthoDB" id="4062651at2759"/>
<keyword evidence="3" id="KW-0732">Signal</keyword>
<dbReference type="PANTHER" id="PTHR47974">
    <property type="entry name" value="OS07G0415500 PROTEIN"/>
    <property type="match status" value="1"/>
</dbReference>
<feature type="transmembrane region" description="Helical" evidence="7">
    <location>
        <begin position="570"/>
        <end position="593"/>
    </location>
</feature>
<keyword evidence="4 7" id="KW-1133">Transmembrane helix</keyword>
<keyword evidence="6" id="KW-0067">ATP-binding</keyword>
<dbReference type="PROSITE" id="PS50948">
    <property type="entry name" value="PAN"/>
    <property type="match status" value="1"/>
</dbReference>
<dbReference type="GO" id="GO:0005524">
    <property type="term" value="F:ATP binding"/>
    <property type="evidence" value="ECO:0007669"/>
    <property type="project" value="UniProtKB-UniRule"/>
</dbReference>
<comment type="caution">
    <text evidence="10">The sequence shown here is derived from an EMBL/GenBank/DDBJ whole genome shotgun (WGS) entry which is preliminary data.</text>
</comment>
<dbReference type="OMA" id="NISFAME"/>
<dbReference type="InterPro" id="IPR017441">
    <property type="entry name" value="Protein_kinase_ATP_BS"/>
</dbReference>
<dbReference type="Gene3D" id="3.30.200.20">
    <property type="entry name" value="Phosphorylase Kinase, domain 1"/>
    <property type="match status" value="1"/>
</dbReference>
<dbReference type="PANTHER" id="PTHR47974:SF9">
    <property type="entry name" value="RECEPTOR-LIKE SERINE_THREONINE-PROTEIN KINASE"/>
    <property type="match status" value="1"/>
</dbReference>
<evidence type="ECO:0000256" key="5">
    <source>
        <dbReference type="ARBA" id="ARBA00023136"/>
    </source>
</evidence>
<dbReference type="InterPro" id="IPR011009">
    <property type="entry name" value="Kinase-like_dom_sf"/>
</dbReference>
<evidence type="ECO:0000256" key="6">
    <source>
        <dbReference type="PROSITE-ProRule" id="PRU10141"/>
    </source>
</evidence>
<dbReference type="Pfam" id="PF07714">
    <property type="entry name" value="PK_Tyr_Ser-Thr"/>
    <property type="match status" value="1"/>
</dbReference>
<dbReference type="GO" id="GO:0004672">
    <property type="term" value="F:protein kinase activity"/>
    <property type="evidence" value="ECO:0007669"/>
    <property type="project" value="InterPro"/>
</dbReference>
<dbReference type="InterPro" id="IPR036426">
    <property type="entry name" value="Bulb-type_lectin_dom_sf"/>
</dbReference>
<feature type="domain" description="Protein kinase" evidence="8">
    <location>
        <begin position="634"/>
        <end position="922"/>
    </location>
</feature>
<keyword evidence="11" id="KW-1185">Reference proteome</keyword>
<reference evidence="10" key="1">
    <citation type="submission" date="2021-08" db="EMBL/GenBank/DDBJ databases">
        <title>WGS assembly of Ceratopteris richardii.</title>
        <authorList>
            <person name="Marchant D.B."/>
            <person name="Chen G."/>
            <person name="Jenkins J."/>
            <person name="Shu S."/>
            <person name="Leebens-Mack J."/>
            <person name="Grimwood J."/>
            <person name="Schmutz J."/>
            <person name="Soltis P."/>
            <person name="Soltis D."/>
            <person name="Chen Z.-H."/>
        </authorList>
    </citation>
    <scope>NUCLEOTIDE SEQUENCE</scope>
    <source>
        <strain evidence="10">Whitten #5841</strain>
        <tissue evidence="10">Leaf</tissue>
    </source>
</reference>
<keyword evidence="2 7" id="KW-0812">Transmembrane</keyword>
<feature type="domain" description="Apple" evidence="9">
    <location>
        <begin position="408"/>
        <end position="493"/>
    </location>
</feature>
<organism evidence="10 11">
    <name type="scientific">Ceratopteris richardii</name>
    <name type="common">Triangle waterfern</name>
    <dbReference type="NCBI Taxonomy" id="49495"/>
    <lineage>
        <taxon>Eukaryota</taxon>
        <taxon>Viridiplantae</taxon>
        <taxon>Streptophyta</taxon>
        <taxon>Embryophyta</taxon>
        <taxon>Tracheophyta</taxon>
        <taxon>Polypodiopsida</taxon>
        <taxon>Polypodiidae</taxon>
        <taxon>Polypodiales</taxon>
        <taxon>Pteridineae</taxon>
        <taxon>Pteridaceae</taxon>
        <taxon>Parkerioideae</taxon>
        <taxon>Ceratopteris</taxon>
    </lineage>
</organism>
<dbReference type="SUPFAM" id="SSF51110">
    <property type="entry name" value="alpha-D-mannose-specific plant lectins"/>
    <property type="match status" value="1"/>
</dbReference>
<protein>
    <recommendedName>
        <fullName evidence="12">Receptor-like serine/threonine-protein kinase</fullName>
    </recommendedName>
</protein>
<evidence type="ECO:0000256" key="1">
    <source>
        <dbReference type="ARBA" id="ARBA00004167"/>
    </source>
</evidence>
<keyword evidence="6" id="KW-0547">Nucleotide-binding</keyword>